<reference evidence="12" key="1">
    <citation type="journal article" date="2020" name="mSystems">
        <title>Genome- and Community-Level Interaction Insights into Carbon Utilization and Element Cycling Functions of Hydrothermarchaeota in Hydrothermal Sediment.</title>
        <authorList>
            <person name="Zhou Z."/>
            <person name="Liu Y."/>
            <person name="Xu W."/>
            <person name="Pan J."/>
            <person name="Luo Z.H."/>
            <person name="Li M."/>
        </authorList>
    </citation>
    <scope>NUCLEOTIDE SEQUENCE [LARGE SCALE GENOMIC DNA]</scope>
    <source>
        <strain evidence="12">SpSt-767</strain>
    </source>
</reference>
<feature type="transmembrane region" description="Helical" evidence="9">
    <location>
        <begin position="125"/>
        <end position="149"/>
    </location>
</feature>
<evidence type="ECO:0000256" key="9">
    <source>
        <dbReference type="SAM" id="Phobius"/>
    </source>
</evidence>
<feature type="transmembrane region" description="Helical" evidence="9">
    <location>
        <begin position="89"/>
        <end position="113"/>
    </location>
</feature>
<evidence type="ECO:0000256" key="2">
    <source>
        <dbReference type="ARBA" id="ARBA00008873"/>
    </source>
</evidence>
<dbReference type="InterPro" id="IPR002524">
    <property type="entry name" value="Cation_efflux"/>
</dbReference>
<evidence type="ECO:0000313" key="12">
    <source>
        <dbReference type="EMBL" id="HHS31022.1"/>
    </source>
</evidence>
<gene>
    <name evidence="12" type="ORF">ENV52_15155</name>
</gene>
<keyword evidence="5" id="KW-0864">Zinc transport</keyword>
<dbReference type="PANTHER" id="PTHR11562:SF17">
    <property type="entry name" value="RE54080P-RELATED"/>
    <property type="match status" value="1"/>
</dbReference>
<evidence type="ECO:0000256" key="1">
    <source>
        <dbReference type="ARBA" id="ARBA00004141"/>
    </source>
</evidence>
<dbReference type="InterPro" id="IPR027470">
    <property type="entry name" value="Cation_efflux_CTD"/>
</dbReference>
<accession>A0A7V6A680</accession>
<evidence type="ECO:0000256" key="4">
    <source>
        <dbReference type="ARBA" id="ARBA00022692"/>
    </source>
</evidence>
<evidence type="ECO:0000256" key="3">
    <source>
        <dbReference type="ARBA" id="ARBA00022448"/>
    </source>
</evidence>
<dbReference type="EMBL" id="DTGR01000234">
    <property type="protein sequence ID" value="HHS31022.1"/>
    <property type="molecule type" value="Genomic_DNA"/>
</dbReference>
<evidence type="ECO:0000259" key="10">
    <source>
        <dbReference type="Pfam" id="PF01545"/>
    </source>
</evidence>
<dbReference type="PANTHER" id="PTHR11562">
    <property type="entry name" value="CATION EFFLUX PROTEIN/ ZINC TRANSPORTER"/>
    <property type="match status" value="1"/>
</dbReference>
<feature type="domain" description="Cation efflux protein cytoplasmic" evidence="11">
    <location>
        <begin position="222"/>
        <end position="295"/>
    </location>
</feature>
<keyword evidence="7" id="KW-0406">Ion transport</keyword>
<name>A0A7V6A680_9BACT</name>
<keyword evidence="6 9" id="KW-1133">Transmembrane helix</keyword>
<evidence type="ECO:0000256" key="7">
    <source>
        <dbReference type="ARBA" id="ARBA00023065"/>
    </source>
</evidence>
<feature type="transmembrane region" description="Helical" evidence="9">
    <location>
        <begin position="27"/>
        <end position="48"/>
    </location>
</feature>
<evidence type="ECO:0000256" key="5">
    <source>
        <dbReference type="ARBA" id="ARBA00022906"/>
    </source>
</evidence>
<dbReference type="Pfam" id="PF16916">
    <property type="entry name" value="ZT_dimer"/>
    <property type="match status" value="1"/>
</dbReference>
<comment type="caution">
    <text evidence="12">The sequence shown here is derived from an EMBL/GenBank/DDBJ whole genome shotgun (WGS) entry which is preliminary data.</text>
</comment>
<organism evidence="12">
    <name type="scientific">Desulfobacca acetoxidans</name>
    <dbReference type="NCBI Taxonomy" id="60893"/>
    <lineage>
        <taxon>Bacteria</taxon>
        <taxon>Pseudomonadati</taxon>
        <taxon>Thermodesulfobacteriota</taxon>
        <taxon>Desulfobaccia</taxon>
        <taxon>Desulfobaccales</taxon>
        <taxon>Desulfobaccaceae</taxon>
        <taxon>Desulfobacca</taxon>
    </lineage>
</organism>
<dbReference type="Pfam" id="PF01545">
    <property type="entry name" value="Cation_efflux"/>
    <property type="match status" value="1"/>
</dbReference>
<sequence>MSSPHTHSQPHIQSAHNHRFDRSWRPLTLAFATQLIFFVVELVGGLLINSLVLIADAGHMLSDVAALGLSLLALYYTQKPHTAQKTYGYHRLEILVALVNGLVLWGMSGYILYEAYSRFSQPPAVASLPLMIIAGLGLMVNLFGVVILHPTKDQSINVRSAFLHLLADSLGSVAALAAGLAIYLRGWDWFDPLAAAAVAVLIVIGSWQLVWEAADILMEGTPRHIDLAEVARALEAWPGVDEIHDLHVWSISSGLFAMSVHVVVENFRDRDCLTEELEELLFQRFGLEHTTIQLEGENYHNPRYCSLTPPPPETAGG</sequence>
<dbReference type="GO" id="GO:0005385">
    <property type="term" value="F:zinc ion transmembrane transporter activity"/>
    <property type="evidence" value="ECO:0007669"/>
    <property type="project" value="TreeGrafter"/>
</dbReference>
<evidence type="ECO:0000256" key="6">
    <source>
        <dbReference type="ARBA" id="ARBA00022989"/>
    </source>
</evidence>
<comment type="subcellular location">
    <subcellularLocation>
        <location evidence="1">Membrane</location>
        <topology evidence="1">Multi-pass membrane protein</topology>
    </subcellularLocation>
</comment>
<keyword evidence="8 9" id="KW-0472">Membrane</keyword>
<evidence type="ECO:0000259" key="11">
    <source>
        <dbReference type="Pfam" id="PF16916"/>
    </source>
</evidence>
<dbReference type="InterPro" id="IPR036837">
    <property type="entry name" value="Cation_efflux_CTD_sf"/>
</dbReference>
<dbReference type="SUPFAM" id="SSF160240">
    <property type="entry name" value="Cation efflux protein cytoplasmic domain-like"/>
    <property type="match status" value="1"/>
</dbReference>
<feature type="transmembrane region" description="Helical" evidence="9">
    <location>
        <begin position="161"/>
        <end position="183"/>
    </location>
</feature>
<dbReference type="NCBIfam" id="TIGR01297">
    <property type="entry name" value="CDF"/>
    <property type="match status" value="1"/>
</dbReference>
<proteinExistence type="inferred from homology"/>
<dbReference type="GO" id="GO:0005886">
    <property type="term" value="C:plasma membrane"/>
    <property type="evidence" value="ECO:0007669"/>
    <property type="project" value="TreeGrafter"/>
</dbReference>
<dbReference type="AlphaFoldDB" id="A0A7V6A680"/>
<feature type="transmembrane region" description="Helical" evidence="9">
    <location>
        <begin position="189"/>
        <end position="210"/>
    </location>
</feature>
<feature type="transmembrane region" description="Helical" evidence="9">
    <location>
        <begin position="60"/>
        <end position="77"/>
    </location>
</feature>
<keyword evidence="4 9" id="KW-0812">Transmembrane</keyword>
<dbReference type="InterPro" id="IPR050681">
    <property type="entry name" value="CDF/SLC30A"/>
</dbReference>
<dbReference type="SUPFAM" id="SSF161111">
    <property type="entry name" value="Cation efflux protein transmembrane domain-like"/>
    <property type="match status" value="1"/>
</dbReference>
<protein>
    <submittedName>
        <fullName evidence="12">Cation transporter</fullName>
    </submittedName>
</protein>
<feature type="domain" description="Cation efflux protein transmembrane" evidence="10">
    <location>
        <begin position="27"/>
        <end position="218"/>
    </location>
</feature>
<dbReference type="Gene3D" id="1.20.1510.10">
    <property type="entry name" value="Cation efflux protein transmembrane domain"/>
    <property type="match status" value="1"/>
</dbReference>
<comment type="similarity">
    <text evidence="2">Belongs to the cation diffusion facilitator (CDF) transporter (TC 2.A.4) family. SLC30A subfamily.</text>
</comment>
<keyword evidence="3" id="KW-0813">Transport</keyword>
<evidence type="ECO:0000256" key="8">
    <source>
        <dbReference type="ARBA" id="ARBA00023136"/>
    </source>
</evidence>
<dbReference type="InterPro" id="IPR058533">
    <property type="entry name" value="Cation_efflux_TM"/>
</dbReference>
<dbReference type="InterPro" id="IPR027469">
    <property type="entry name" value="Cation_efflux_TMD_sf"/>
</dbReference>
<keyword evidence="5" id="KW-0862">Zinc</keyword>